<feature type="region of interest" description="Disordered" evidence="1">
    <location>
        <begin position="40"/>
        <end position="70"/>
    </location>
</feature>
<dbReference type="PANTHER" id="PTHR38791">
    <property type="entry name" value="ZN(II)2CYS6 TRANSCRIPTION FACTOR (EUROFUNG)-RELATED-RELATED"/>
    <property type="match status" value="1"/>
</dbReference>
<dbReference type="OrthoDB" id="4305573at2759"/>
<dbReference type="RefSeq" id="XP_020120682.1">
    <property type="nucleotide sequence ID" value="XM_020266429.1"/>
</dbReference>
<reference evidence="2 3" key="1">
    <citation type="submission" date="2015-06" db="EMBL/GenBank/DDBJ databases">
        <title>Talaromyces atroroseus IBT 11181 draft genome.</title>
        <authorList>
            <person name="Rasmussen K.B."/>
            <person name="Rasmussen S."/>
            <person name="Petersen B."/>
            <person name="Sicheritz-Ponten T."/>
            <person name="Mortensen U.H."/>
            <person name="Thrane U."/>
        </authorList>
    </citation>
    <scope>NUCLEOTIDE SEQUENCE [LARGE SCALE GENOMIC DNA]</scope>
    <source>
        <strain evidence="2 3">IBT 11181</strain>
    </source>
</reference>
<keyword evidence="3" id="KW-1185">Reference proteome</keyword>
<dbReference type="InterPro" id="IPR021858">
    <property type="entry name" value="Fun_TF"/>
</dbReference>
<evidence type="ECO:0000256" key="1">
    <source>
        <dbReference type="SAM" id="MobiDB-lite"/>
    </source>
</evidence>
<proteinExistence type="predicted"/>
<dbReference type="EMBL" id="LFMY01000005">
    <property type="protein sequence ID" value="OKL60561.1"/>
    <property type="molecule type" value="Genomic_DNA"/>
</dbReference>
<dbReference type="InterPro" id="IPR053175">
    <property type="entry name" value="DHMBA_Reg_Transcription_Factor"/>
</dbReference>
<gene>
    <name evidence="2" type="ORF">UA08_03940</name>
</gene>
<dbReference type="STRING" id="1441469.A0A1Q5Q8X3"/>
<comment type="caution">
    <text evidence="2">The sequence shown here is derived from an EMBL/GenBank/DDBJ whole genome shotgun (WGS) entry which is preliminary data.</text>
</comment>
<dbReference type="Proteomes" id="UP000214365">
    <property type="component" value="Unassembled WGS sequence"/>
</dbReference>
<evidence type="ECO:0000313" key="2">
    <source>
        <dbReference type="EMBL" id="OKL60561.1"/>
    </source>
</evidence>
<name>A0A1Q5Q8X3_TALAT</name>
<protein>
    <recommendedName>
        <fullName evidence="4">Transcription factor domain-containing protein</fullName>
    </recommendedName>
</protein>
<evidence type="ECO:0008006" key="4">
    <source>
        <dbReference type="Google" id="ProtNLM"/>
    </source>
</evidence>
<dbReference type="AlphaFoldDB" id="A0A1Q5Q8X3"/>
<dbReference type="GeneID" id="31003695"/>
<dbReference type="PANTHER" id="PTHR38791:SF5">
    <property type="entry name" value="TRANSCRIPTION FACTOR DBAG-RELATED"/>
    <property type="match status" value="1"/>
</dbReference>
<dbReference type="Pfam" id="PF11951">
    <property type="entry name" value="Fungal_trans_2"/>
    <property type="match status" value="1"/>
</dbReference>
<sequence>MSLRQGDGALDVAGAGLRRKAAICGFRFVEGVSGSRRHAIGEERVDTVDQRPRQSSTRKSDKTGNDHPRSVGEWSDILRYFADHELIRGLVAACNLQTAVPQMNPKQAGNIYGSALSMVREAIQGGWQVADDTVLVVTLLLYIYERFYWPEGEPSHSWMIHIRGAISLVQARGLKQTQTKVGRVIFRKARDIILDVAFCNSVVPPYFLILGSQALGRDVLYHAHDLRAILETRTIVLYRQYCRGDLDQAFLQAAHTLLQDLTYRQKTTVRPPCNSLRHRQDSVRIDGDEQEKEDEYLTALQDRWSCAKLNIFRLVVCRVQSAVFRRLWNTSAVGFEELVPCCQNCPTRASEIMCSSAADVIDDFKSIHLSMHSPCATLGMHGAIFTASSCLESELEELTLASCGVQSDAITPTQLNSMRRSSRWLTEWSRMLIP</sequence>
<accession>A0A1Q5Q8X3</accession>
<organism evidence="2 3">
    <name type="scientific">Talaromyces atroroseus</name>
    <dbReference type="NCBI Taxonomy" id="1441469"/>
    <lineage>
        <taxon>Eukaryota</taxon>
        <taxon>Fungi</taxon>
        <taxon>Dikarya</taxon>
        <taxon>Ascomycota</taxon>
        <taxon>Pezizomycotina</taxon>
        <taxon>Eurotiomycetes</taxon>
        <taxon>Eurotiomycetidae</taxon>
        <taxon>Eurotiales</taxon>
        <taxon>Trichocomaceae</taxon>
        <taxon>Talaromyces</taxon>
        <taxon>Talaromyces sect. Trachyspermi</taxon>
    </lineage>
</organism>
<evidence type="ECO:0000313" key="3">
    <source>
        <dbReference type="Proteomes" id="UP000214365"/>
    </source>
</evidence>